<evidence type="ECO:0000313" key="1">
    <source>
        <dbReference type="EMBL" id="QUT05315.1"/>
    </source>
</evidence>
<name>A0A975K5T1_9SPHN</name>
<evidence type="ECO:0000313" key="2">
    <source>
        <dbReference type="Proteomes" id="UP000681425"/>
    </source>
</evidence>
<dbReference type="AlphaFoldDB" id="A0A975K5T1"/>
<protein>
    <submittedName>
        <fullName evidence="1">Uncharacterized protein</fullName>
    </submittedName>
</protein>
<proteinExistence type="predicted"/>
<gene>
    <name evidence="1" type="ORF">KFK14_20355</name>
</gene>
<accession>A0A975K5T1</accession>
<dbReference type="RefSeq" id="WP_212608977.1">
    <property type="nucleotide sequence ID" value="NZ_CP073910.1"/>
</dbReference>
<dbReference type="Proteomes" id="UP000681425">
    <property type="component" value="Chromosome"/>
</dbReference>
<dbReference type="EMBL" id="CP073910">
    <property type="protein sequence ID" value="QUT05315.1"/>
    <property type="molecule type" value="Genomic_DNA"/>
</dbReference>
<keyword evidence="2" id="KW-1185">Reference proteome</keyword>
<organism evidence="1 2">
    <name type="scientific">Sphingobium phenoxybenzoativorans</name>
    <dbReference type="NCBI Taxonomy" id="1592790"/>
    <lineage>
        <taxon>Bacteria</taxon>
        <taxon>Pseudomonadati</taxon>
        <taxon>Pseudomonadota</taxon>
        <taxon>Alphaproteobacteria</taxon>
        <taxon>Sphingomonadales</taxon>
        <taxon>Sphingomonadaceae</taxon>
        <taxon>Sphingobium</taxon>
    </lineage>
</organism>
<sequence>MAKIAALQSCGAPGPGISKQFCDELRPVHHFDTVIPSAIPEIDMIDI</sequence>
<dbReference type="KEGG" id="spph:KFK14_20355"/>
<reference evidence="1" key="1">
    <citation type="submission" date="2021-04" db="EMBL/GenBank/DDBJ databases">
        <title>Isolation of p-tert-butylphenol degrading bacteria Sphingobium phenoxybenzoativorans Tas13 from active sludge.</title>
        <authorList>
            <person name="Li Y."/>
        </authorList>
    </citation>
    <scope>NUCLEOTIDE SEQUENCE</scope>
    <source>
        <strain evidence="1">Tas13</strain>
    </source>
</reference>